<evidence type="ECO:0000256" key="7">
    <source>
        <dbReference type="ARBA" id="ARBA00023136"/>
    </source>
</evidence>
<protein>
    <recommendedName>
        <fullName evidence="8">CASP-like protein</fullName>
    </recommendedName>
</protein>
<evidence type="ECO:0000256" key="6">
    <source>
        <dbReference type="ARBA" id="ARBA00022989"/>
    </source>
</evidence>
<gene>
    <name evidence="10" type="ORF">SETIT_3G351700v2</name>
</gene>
<reference evidence="10" key="2">
    <citation type="submission" date="2015-07" db="EMBL/GenBank/DDBJ databases">
        <authorList>
            <person name="Noorani M."/>
        </authorList>
    </citation>
    <scope>NUCLEOTIDE SEQUENCE</scope>
    <source>
        <strain evidence="10">Yugu1</strain>
    </source>
</reference>
<keyword evidence="5 8" id="KW-0812">Transmembrane</keyword>
<evidence type="ECO:0000256" key="1">
    <source>
        <dbReference type="ARBA" id="ARBA00004651"/>
    </source>
</evidence>
<dbReference type="InterPro" id="IPR006702">
    <property type="entry name" value="CASP_dom"/>
</dbReference>
<dbReference type="PANTHER" id="PTHR33573:SF64">
    <property type="entry name" value="CASP-LIKE PROTEIN 2B1"/>
    <property type="match status" value="1"/>
</dbReference>
<evidence type="ECO:0000256" key="8">
    <source>
        <dbReference type="RuleBase" id="RU361233"/>
    </source>
</evidence>
<dbReference type="OrthoDB" id="689701at2759"/>
<dbReference type="KEGG" id="sita:101753780"/>
<comment type="subunit">
    <text evidence="3 8">Homodimer and heterodimers.</text>
</comment>
<reference evidence="10" key="1">
    <citation type="journal article" date="2012" name="Nat. Biotechnol.">
        <title>Reference genome sequence of the model plant Setaria.</title>
        <authorList>
            <person name="Bennetzen J.L."/>
            <person name="Schmutz J."/>
            <person name="Wang H."/>
            <person name="Percifield R."/>
            <person name="Hawkins J."/>
            <person name="Pontaroli A.C."/>
            <person name="Estep M."/>
            <person name="Feng L."/>
            <person name="Vaughn J.N."/>
            <person name="Grimwood J."/>
            <person name="Jenkins J."/>
            <person name="Barry K."/>
            <person name="Lindquist E."/>
            <person name="Hellsten U."/>
            <person name="Deshpande S."/>
            <person name="Wang X."/>
            <person name="Wu X."/>
            <person name="Mitros T."/>
            <person name="Triplett J."/>
            <person name="Yang X."/>
            <person name="Ye C.Y."/>
            <person name="Mauro-Herrera M."/>
            <person name="Wang L."/>
            <person name="Li P."/>
            <person name="Sharma M."/>
            <person name="Sharma R."/>
            <person name="Ronald P.C."/>
            <person name="Panaud O."/>
            <person name="Kellogg E.A."/>
            <person name="Brutnell T.P."/>
            <person name="Doust A.N."/>
            <person name="Tuskan G.A."/>
            <person name="Rokhsar D."/>
            <person name="Devos K.M."/>
        </authorList>
    </citation>
    <scope>NUCLEOTIDE SEQUENCE [LARGE SCALE GENOMIC DNA]</scope>
    <source>
        <strain evidence="10">Yugu1</strain>
    </source>
</reference>
<dbReference type="InterPro" id="IPR006459">
    <property type="entry name" value="CASP/CASPL"/>
</dbReference>
<dbReference type="PANTHER" id="PTHR33573">
    <property type="entry name" value="CASP-LIKE PROTEIN 4A4"/>
    <property type="match status" value="1"/>
</dbReference>
<organism evidence="10">
    <name type="scientific">Setaria italica</name>
    <name type="common">Foxtail millet</name>
    <name type="synonym">Panicum italicum</name>
    <dbReference type="NCBI Taxonomy" id="4555"/>
    <lineage>
        <taxon>Eukaryota</taxon>
        <taxon>Viridiplantae</taxon>
        <taxon>Streptophyta</taxon>
        <taxon>Embryophyta</taxon>
        <taxon>Tracheophyta</taxon>
        <taxon>Spermatophyta</taxon>
        <taxon>Magnoliopsida</taxon>
        <taxon>Liliopsida</taxon>
        <taxon>Poales</taxon>
        <taxon>Poaceae</taxon>
        <taxon>PACMAD clade</taxon>
        <taxon>Panicoideae</taxon>
        <taxon>Panicodae</taxon>
        <taxon>Paniceae</taxon>
        <taxon>Cenchrinae</taxon>
        <taxon>Setaria</taxon>
    </lineage>
</organism>
<evidence type="ECO:0000256" key="4">
    <source>
        <dbReference type="ARBA" id="ARBA00022475"/>
    </source>
</evidence>
<sequence>MAGAVAERKVKVAEVSLRALLCLLSALAAALVATDSQTRTFFSFQKRATFRDMKAMVLLVAVAAAAAGYSLLQVARCCVTAAQRAGGGGTLTSRALAWCVFSCDQALAYAVLAAVAAALQASVIAKRGQPELQWMGICSMYGAFCRQAGGGIASAVAAAVAAVLLAFLSAFNLFRLYGHNKTAGGGAARNGGGGGGGATW</sequence>
<feature type="transmembrane region" description="Helical" evidence="8">
    <location>
        <begin position="15"/>
        <end position="34"/>
    </location>
</feature>
<evidence type="ECO:0000256" key="3">
    <source>
        <dbReference type="ARBA" id="ARBA00011489"/>
    </source>
</evidence>
<comment type="similarity">
    <text evidence="2 8">Belongs to the Casparian strip membrane proteins (CASP) family.</text>
</comment>
<dbReference type="STRING" id="4555.A0A368QM39"/>
<name>A0A368QM39_SETIT</name>
<dbReference type="Pfam" id="PF04535">
    <property type="entry name" value="CASP_dom"/>
    <property type="match status" value="1"/>
</dbReference>
<keyword evidence="4 8" id="KW-1003">Cell membrane</keyword>
<feature type="transmembrane region" description="Helical" evidence="8">
    <location>
        <begin position="55"/>
        <end position="75"/>
    </location>
</feature>
<dbReference type="AlphaFoldDB" id="A0A368QM39"/>
<evidence type="ECO:0000256" key="2">
    <source>
        <dbReference type="ARBA" id="ARBA00007651"/>
    </source>
</evidence>
<feature type="domain" description="Casparian strip membrane protein" evidence="9">
    <location>
        <begin position="8"/>
        <end position="161"/>
    </location>
</feature>
<dbReference type="EMBL" id="CM003530">
    <property type="protein sequence ID" value="RCV19037.1"/>
    <property type="molecule type" value="Genomic_DNA"/>
</dbReference>
<evidence type="ECO:0000313" key="10">
    <source>
        <dbReference type="EMBL" id="RCV19037.1"/>
    </source>
</evidence>
<feature type="transmembrane region" description="Helical" evidence="8">
    <location>
        <begin position="95"/>
        <end position="119"/>
    </location>
</feature>
<evidence type="ECO:0000259" key="9">
    <source>
        <dbReference type="Pfam" id="PF04535"/>
    </source>
</evidence>
<dbReference type="NCBIfam" id="TIGR01569">
    <property type="entry name" value="A_tha_TIGR01569"/>
    <property type="match status" value="1"/>
</dbReference>
<keyword evidence="6 8" id="KW-1133">Transmembrane helix</keyword>
<comment type="subcellular location">
    <subcellularLocation>
        <location evidence="1 8">Cell membrane</location>
        <topology evidence="1 8">Multi-pass membrane protein</topology>
    </subcellularLocation>
</comment>
<accession>A0A368QM39</accession>
<proteinExistence type="inferred from homology"/>
<feature type="transmembrane region" description="Helical" evidence="8">
    <location>
        <begin position="155"/>
        <end position="174"/>
    </location>
</feature>
<evidence type="ECO:0000256" key="5">
    <source>
        <dbReference type="ARBA" id="ARBA00022692"/>
    </source>
</evidence>
<keyword evidence="7 8" id="KW-0472">Membrane</keyword>
<dbReference type="GO" id="GO:0005886">
    <property type="term" value="C:plasma membrane"/>
    <property type="evidence" value="ECO:0007669"/>
    <property type="project" value="UniProtKB-SubCell"/>
</dbReference>